<dbReference type="RefSeq" id="WP_394821743.1">
    <property type="nucleotide sequence ID" value="NZ_CP089984.1"/>
</dbReference>
<evidence type="ECO:0000256" key="1">
    <source>
        <dbReference type="SAM" id="Phobius"/>
    </source>
</evidence>
<dbReference type="InterPro" id="IPR012495">
    <property type="entry name" value="TadE-like_dom"/>
</dbReference>
<keyword evidence="4" id="KW-1185">Reference proteome</keyword>
<proteinExistence type="predicted"/>
<gene>
    <name evidence="3" type="ORF">LZC94_30255</name>
</gene>
<keyword evidence="1" id="KW-0812">Transmembrane</keyword>
<protein>
    <submittedName>
        <fullName evidence="3">Pilus assembly protein</fullName>
    </submittedName>
</protein>
<accession>A0ABZ2LMK1</accession>
<feature type="transmembrane region" description="Helical" evidence="1">
    <location>
        <begin position="20"/>
        <end position="44"/>
    </location>
</feature>
<reference evidence="3 4" key="1">
    <citation type="submission" date="2021-12" db="EMBL/GenBank/DDBJ databases">
        <title>Discovery of the Pendulisporaceae a myxobacterial family with distinct sporulation behavior and unique specialized metabolism.</title>
        <authorList>
            <person name="Garcia R."/>
            <person name="Popoff A."/>
            <person name="Bader C.D."/>
            <person name="Loehr J."/>
            <person name="Walesch S."/>
            <person name="Walt C."/>
            <person name="Boldt J."/>
            <person name="Bunk B."/>
            <person name="Haeckl F.J.F.P.J."/>
            <person name="Gunesch A.P."/>
            <person name="Birkelbach J."/>
            <person name="Nuebel U."/>
            <person name="Pietschmann T."/>
            <person name="Bach T."/>
            <person name="Mueller R."/>
        </authorList>
    </citation>
    <scope>NUCLEOTIDE SEQUENCE [LARGE SCALE GENOMIC DNA]</scope>
    <source>
        <strain evidence="3 4">MSr11954</strain>
    </source>
</reference>
<feature type="domain" description="TadE-like" evidence="2">
    <location>
        <begin position="16"/>
        <end position="58"/>
    </location>
</feature>
<evidence type="ECO:0000313" key="3">
    <source>
        <dbReference type="EMBL" id="WXB12124.1"/>
    </source>
</evidence>
<sequence>MKRASWQKLWLRPSSGTASIEFALILLPFSLLLLGMIDYGWYFFVDLACTNAVREGARTATTVPGACPNTAATNAGVAATSQALSNLLPADYAPSVTATCTTSSGSPRFSVSLTLDFVRLTGFTLVPMPSGGGGQVRVQTSATMRGTP</sequence>
<evidence type="ECO:0000313" key="4">
    <source>
        <dbReference type="Proteomes" id="UP001370348"/>
    </source>
</evidence>
<organism evidence="3 4">
    <name type="scientific">Pendulispora albinea</name>
    <dbReference type="NCBI Taxonomy" id="2741071"/>
    <lineage>
        <taxon>Bacteria</taxon>
        <taxon>Pseudomonadati</taxon>
        <taxon>Myxococcota</taxon>
        <taxon>Myxococcia</taxon>
        <taxon>Myxococcales</taxon>
        <taxon>Sorangiineae</taxon>
        <taxon>Pendulisporaceae</taxon>
        <taxon>Pendulispora</taxon>
    </lineage>
</organism>
<dbReference type="EMBL" id="CP089984">
    <property type="protein sequence ID" value="WXB12124.1"/>
    <property type="molecule type" value="Genomic_DNA"/>
</dbReference>
<keyword evidence="1" id="KW-0472">Membrane</keyword>
<dbReference type="Proteomes" id="UP001370348">
    <property type="component" value="Chromosome"/>
</dbReference>
<dbReference type="Pfam" id="PF07811">
    <property type="entry name" value="TadE"/>
    <property type="match status" value="1"/>
</dbReference>
<name>A0ABZ2LMK1_9BACT</name>
<evidence type="ECO:0000259" key="2">
    <source>
        <dbReference type="Pfam" id="PF07811"/>
    </source>
</evidence>
<keyword evidence="1" id="KW-1133">Transmembrane helix</keyword>